<protein>
    <submittedName>
        <fullName evidence="2">Uncharacterized protein</fullName>
    </submittedName>
</protein>
<keyword evidence="1" id="KW-0732">Signal</keyword>
<feature type="chain" id="PRO_5038587673" evidence="1">
    <location>
        <begin position="20"/>
        <end position="163"/>
    </location>
</feature>
<gene>
    <name evidence="2" type="ORF">SAMN05216243_2812</name>
</gene>
<feature type="signal peptide" evidence="1">
    <location>
        <begin position="1"/>
        <end position="19"/>
    </location>
</feature>
<evidence type="ECO:0000313" key="2">
    <source>
        <dbReference type="EMBL" id="SDK34559.1"/>
    </source>
</evidence>
<dbReference type="AlphaFoldDB" id="A0A1G9B4Z6"/>
<proteinExistence type="predicted"/>
<keyword evidence="3" id="KW-1185">Reference proteome</keyword>
<organism evidence="2 3">
    <name type="scientific">Sediminibacillus albus</name>
    <dbReference type="NCBI Taxonomy" id="407036"/>
    <lineage>
        <taxon>Bacteria</taxon>
        <taxon>Bacillati</taxon>
        <taxon>Bacillota</taxon>
        <taxon>Bacilli</taxon>
        <taxon>Bacillales</taxon>
        <taxon>Bacillaceae</taxon>
        <taxon>Sediminibacillus</taxon>
    </lineage>
</organism>
<dbReference type="EMBL" id="FNFL01000005">
    <property type="protein sequence ID" value="SDK34559.1"/>
    <property type="molecule type" value="Genomic_DNA"/>
</dbReference>
<dbReference type="Proteomes" id="UP000198694">
    <property type="component" value="Unassembled WGS sequence"/>
</dbReference>
<dbReference type="PROSITE" id="PS51257">
    <property type="entry name" value="PROKAR_LIPOPROTEIN"/>
    <property type="match status" value="1"/>
</dbReference>
<evidence type="ECO:0000256" key="1">
    <source>
        <dbReference type="SAM" id="SignalP"/>
    </source>
</evidence>
<dbReference type="OrthoDB" id="9844852at2"/>
<reference evidence="2 3" key="1">
    <citation type="submission" date="2016-10" db="EMBL/GenBank/DDBJ databases">
        <authorList>
            <person name="de Groot N.N."/>
        </authorList>
    </citation>
    <scope>NUCLEOTIDE SEQUENCE [LARGE SCALE GENOMIC DNA]</scope>
    <source>
        <strain evidence="2 3">CGMCC 1.6502</strain>
    </source>
</reference>
<name>A0A1G9B4Z6_9BACI</name>
<sequence length="163" mass="18278">MKKKATLFTAILAASVLLAACGNSETGTAEKQEERNSFTTGQEPMTVEKESGSFHLLAKIYSRSSDTLTVEGRLTYTGEKPATIHHGMAMMRFGMMDQQKNESVDEMVFPDIAYKSKVKPSQTFHEKRTFNLDEGRKYVLTIESTISEKKPKIISFDPIAISW</sequence>
<dbReference type="RefSeq" id="WP_093215421.1">
    <property type="nucleotide sequence ID" value="NZ_FNFL01000005.1"/>
</dbReference>
<evidence type="ECO:0000313" key="3">
    <source>
        <dbReference type="Proteomes" id="UP000198694"/>
    </source>
</evidence>
<accession>A0A1G9B4Z6</accession>